<dbReference type="PANTHER" id="PTHR11772:SF2">
    <property type="entry name" value="ASPARAGINE SYNTHETASE [GLUTAMINE-HYDROLYZING]"/>
    <property type="match status" value="1"/>
</dbReference>
<evidence type="ECO:0000256" key="1">
    <source>
        <dbReference type="ARBA" id="ARBA00022741"/>
    </source>
</evidence>
<sequence length="311" mass="34323">MGSPRLAKLCDSIELSVKNNCKDKISVSFSGGIDSTLLAFLAQKYCDVELIAVGIPDAHDLKAARSASELIDMELRIVEIEPKDMITEGIEMQKCLSLSSIEVEFMLPFWIAAKNSNNSILMCGQGADELFGGYARFRADDAEYNLEKEVSDLVNRLPERENKIAKEFGLELACPYLAESVIKVAEEYSPKERVGKVGKEPLRKAALEMGLPKEIAQRKKKAAQYGSGSQRAIKSLMKHRIELELEFETPDIANSVIVATGPENMGWVETNVHENILYAVIKAPNLGSLRETTEDFMACVSVAEKVSELDG</sequence>
<keyword evidence="2" id="KW-0067">ATP-binding</keyword>
<dbReference type="InterPro" id="IPR050795">
    <property type="entry name" value="Asn_Synthetase"/>
</dbReference>
<evidence type="ECO:0000313" key="4">
    <source>
        <dbReference type="EMBL" id="AIE93578.1"/>
    </source>
</evidence>
<dbReference type="InterPro" id="IPR014729">
    <property type="entry name" value="Rossmann-like_a/b/a_fold"/>
</dbReference>
<reference evidence="4" key="1">
    <citation type="journal article" date="2014" name="Genome Biol. Evol.">
        <title>Pangenome evidence for extensive interdomain horizontal transfer affecting lineage core and shell genes in uncultured planktonic thaumarchaeota and euryarchaeota.</title>
        <authorList>
            <person name="Deschamps P."/>
            <person name="Zivanovic Y."/>
            <person name="Moreira D."/>
            <person name="Rodriguez-Valera F."/>
            <person name="Lopez-Garcia P."/>
        </authorList>
    </citation>
    <scope>NUCLEOTIDE SEQUENCE</scope>
</reference>
<dbReference type="CDD" id="cd01991">
    <property type="entry name" value="Asn_synthase_B_C"/>
    <property type="match status" value="1"/>
</dbReference>
<dbReference type="Pfam" id="PF00733">
    <property type="entry name" value="Asn_synthase"/>
    <property type="match status" value="2"/>
</dbReference>
<keyword evidence="1" id="KW-0547">Nucleotide-binding</keyword>
<dbReference type="AlphaFoldDB" id="A0A075FQR0"/>
<dbReference type="GO" id="GO:0005524">
    <property type="term" value="F:ATP binding"/>
    <property type="evidence" value="ECO:0007669"/>
    <property type="project" value="UniProtKB-KW"/>
</dbReference>
<protein>
    <submittedName>
        <fullName evidence="4">Asparagine synthase (AsnB, ASNS)</fullName>
        <ecNumber evidence="4">6.3.5.4</ecNumber>
    </submittedName>
</protein>
<feature type="domain" description="Asparagine synthetase" evidence="3">
    <location>
        <begin position="23"/>
        <end position="143"/>
    </location>
</feature>
<feature type="domain" description="Asparagine synthetase" evidence="3">
    <location>
        <begin position="154"/>
        <end position="241"/>
    </location>
</feature>
<dbReference type="GO" id="GO:0006529">
    <property type="term" value="P:asparagine biosynthetic process"/>
    <property type="evidence" value="ECO:0007669"/>
    <property type="project" value="InterPro"/>
</dbReference>
<dbReference type="GO" id="GO:0004066">
    <property type="term" value="F:asparagine synthase (glutamine-hydrolyzing) activity"/>
    <property type="evidence" value="ECO:0007669"/>
    <property type="project" value="UniProtKB-EC"/>
</dbReference>
<evidence type="ECO:0000256" key="2">
    <source>
        <dbReference type="ARBA" id="ARBA00022840"/>
    </source>
</evidence>
<dbReference type="SUPFAM" id="SSF52402">
    <property type="entry name" value="Adenine nucleotide alpha hydrolases-like"/>
    <property type="match status" value="1"/>
</dbReference>
<dbReference type="EC" id="6.3.5.4" evidence="4"/>
<dbReference type="PANTHER" id="PTHR11772">
    <property type="entry name" value="ASPARAGINE SYNTHETASE"/>
    <property type="match status" value="1"/>
</dbReference>
<dbReference type="Gene3D" id="3.40.50.620">
    <property type="entry name" value="HUPs"/>
    <property type="match status" value="1"/>
</dbReference>
<accession>A0A075FQR0</accession>
<keyword evidence="4" id="KW-0436">Ligase</keyword>
<dbReference type="EMBL" id="KF900399">
    <property type="protein sequence ID" value="AIE93578.1"/>
    <property type="molecule type" value="Genomic_DNA"/>
</dbReference>
<dbReference type="GO" id="GO:0005829">
    <property type="term" value="C:cytosol"/>
    <property type="evidence" value="ECO:0007669"/>
    <property type="project" value="TreeGrafter"/>
</dbReference>
<gene>
    <name evidence="4" type="primary">ASNS</name>
    <name evidence="4" type="synonym">asnB</name>
</gene>
<name>A0A075FQR0_9EURY</name>
<organism evidence="4">
    <name type="scientific">uncultured marine group II/III euryarchaeote AD1000_39_C04</name>
    <dbReference type="NCBI Taxonomy" id="1457762"/>
    <lineage>
        <taxon>Archaea</taxon>
        <taxon>Methanobacteriati</taxon>
        <taxon>Methanobacteriota</taxon>
        <taxon>environmental samples</taxon>
    </lineage>
</organism>
<evidence type="ECO:0000259" key="3">
    <source>
        <dbReference type="Pfam" id="PF00733"/>
    </source>
</evidence>
<dbReference type="NCBIfam" id="NF011470">
    <property type="entry name" value="PRK14887.1"/>
    <property type="match status" value="1"/>
</dbReference>
<dbReference type="InterPro" id="IPR001962">
    <property type="entry name" value="Asn_synthase"/>
</dbReference>
<proteinExistence type="predicted"/>